<evidence type="ECO:0000256" key="3">
    <source>
        <dbReference type="SAM" id="MobiDB-lite"/>
    </source>
</evidence>
<feature type="compositionally biased region" description="Basic and acidic residues" evidence="3">
    <location>
        <begin position="12"/>
        <end position="21"/>
    </location>
</feature>
<reference evidence="4" key="1">
    <citation type="journal article" date="2020" name="Microb. Genom.">
        <title>Genetic diversity of clinical and environmental Mucorales isolates obtained from an investigation of mucormycosis cases among solid organ transplant recipients.</title>
        <authorList>
            <person name="Nguyen M.H."/>
            <person name="Kaul D."/>
            <person name="Muto C."/>
            <person name="Cheng S.J."/>
            <person name="Richter R.A."/>
            <person name="Bruno V.M."/>
            <person name="Liu G."/>
            <person name="Beyhan S."/>
            <person name="Sundermann A.J."/>
            <person name="Mounaud S."/>
            <person name="Pasculle A.W."/>
            <person name="Nierman W.C."/>
            <person name="Driscoll E."/>
            <person name="Cumbie R."/>
            <person name="Clancy C.J."/>
            <person name="Dupont C.L."/>
        </authorList>
    </citation>
    <scope>NUCLEOTIDE SEQUENCE</scope>
    <source>
        <strain evidence="4">GL16</strain>
    </source>
</reference>
<dbReference type="InterPro" id="IPR036249">
    <property type="entry name" value="Thioredoxin-like_sf"/>
</dbReference>
<dbReference type="Pfam" id="PF04908">
    <property type="entry name" value="SH3BGR"/>
    <property type="match status" value="1"/>
</dbReference>
<feature type="compositionally biased region" description="Low complexity" evidence="3">
    <location>
        <begin position="97"/>
        <end position="141"/>
    </location>
</feature>
<protein>
    <recommendedName>
        <fullName evidence="6">Glutaredoxin domain-containing protein</fullName>
    </recommendedName>
</protein>
<comment type="similarity">
    <text evidence="1">Belongs to the SH3BGR family.</text>
</comment>
<gene>
    <name evidence="4" type="ORF">G6F51_011543</name>
</gene>
<dbReference type="InterPro" id="IPR006993">
    <property type="entry name" value="Glut_rich_SH3-bd"/>
</dbReference>
<dbReference type="AlphaFoldDB" id="A0A9P6XYK0"/>
<name>A0A9P6XYK0_RHIOR</name>
<feature type="compositionally biased region" description="Low complexity" evidence="3">
    <location>
        <begin position="75"/>
        <end position="84"/>
    </location>
</feature>
<dbReference type="PANTHER" id="PTHR12232:SF0">
    <property type="entry name" value="THIOREDOXIN DOMAIN-CONTAINING PROTEIN"/>
    <property type="match status" value="1"/>
</dbReference>
<feature type="region of interest" description="Disordered" evidence="3">
    <location>
        <begin position="1"/>
        <end position="141"/>
    </location>
</feature>
<evidence type="ECO:0000256" key="2">
    <source>
        <dbReference type="SAM" id="Coils"/>
    </source>
</evidence>
<evidence type="ECO:0000313" key="5">
    <source>
        <dbReference type="Proteomes" id="UP000717996"/>
    </source>
</evidence>
<feature type="region of interest" description="Disordered" evidence="3">
    <location>
        <begin position="484"/>
        <end position="503"/>
    </location>
</feature>
<proteinExistence type="inferred from homology"/>
<evidence type="ECO:0000256" key="1">
    <source>
        <dbReference type="ARBA" id="ARBA00007764"/>
    </source>
</evidence>
<dbReference type="OrthoDB" id="9932926at2759"/>
<feature type="compositionally biased region" description="Basic residues" evidence="3">
    <location>
        <begin position="1"/>
        <end position="11"/>
    </location>
</feature>
<dbReference type="GO" id="GO:0005737">
    <property type="term" value="C:cytoplasm"/>
    <property type="evidence" value="ECO:0007669"/>
    <property type="project" value="TreeGrafter"/>
</dbReference>
<dbReference type="EMBL" id="JAANIT010002811">
    <property type="protein sequence ID" value="KAG1535421.1"/>
    <property type="molecule type" value="Genomic_DNA"/>
</dbReference>
<accession>A0A9P6XYK0</accession>
<keyword evidence="2" id="KW-0175">Coiled coil</keyword>
<organism evidence="4 5">
    <name type="scientific">Rhizopus oryzae</name>
    <name type="common">Mucormycosis agent</name>
    <name type="synonym">Rhizopus arrhizus var. delemar</name>
    <dbReference type="NCBI Taxonomy" id="64495"/>
    <lineage>
        <taxon>Eukaryota</taxon>
        <taxon>Fungi</taxon>
        <taxon>Fungi incertae sedis</taxon>
        <taxon>Mucoromycota</taxon>
        <taxon>Mucoromycotina</taxon>
        <taxon>Mucoromycetes</taxon>
        <taxon>Mucorales</taxon>
        <taxon>Mucorineae</taxon>
        <taxon>Rhizopodaceae</taxon>
        <taxon>Rhizopus</taxon>
    </lineage>
</organism>
<dbReference type="PANTHER" id="PTHR12232">
    <property type="entry name" value="SH3 DOMAIN-BINDING GLUTAMIC ACID-RICH-LIKE PROTEIN"/>
    <property type="match status" value="1"/>
</dbReference>
<sequence>MVCLGPRKKEKKANGTEERGIKKTSKLKSPKAINSSVASKKTTPRSSIDSHLPKPANPRASILSTTKKSPPPSRPTSVASTVKTKTTRPSLASSMRATAATAVKATAATAARATAKGTTKTSKTATATTKAATTASKATTKETTATAAAAATKRFPISEMKEEVKGLKAKNEENLKLIADQQAELERLKRQLQEQQEHEVKQEELTLKEREIEELKNKQQELSLREKEVEELRSRLEQLNTAPPSIVVQSDKEEELAEKQRLLEQKEAELEEQRRLIDEKAPENLDAVHQLANKEKELEELRSLIKDNQAVEKEEDKEEALRKIEDLNKQLEIQKKTHEESLRLHEQALAEKDQLLKEQQVAIQSLEENHEEELRKLKTAQSSSILALKKKHKDDKLELERQLEETRKAAEKNPAEEAINDHLEKILQEFEQQEHTFAVQIQDLEQSHQSELDHLQNNQKDQMNQLKKSQGQNRESWTERYLPTQAVSWPKPNNLPKLRPTPSLVESKSKTLLRVLGNLPEYQKPEPILTPLDPKKVQIYYSSVSANSVIKRNQEQIQQLLKSNGIKFNLVDVASSESARQYAKRANNNGSTQGRIKEFPQIFVGGEYRGQFNDLVEAIDNEKLDELLRPAKERQFTEEEKAAIRKAELNEELNQEKMMLPPIPATLPKLKPVNKVKPMKEYDEDEELLKMIELELKEGKELDLDNL</sequence>
<dbReference type="SUPFAM" id="SSF52833">
    <property type="entry name" value="Thioredoxin-like"/>
    <property type="match status" value="1"/>
</dbReference>
<evidence type="ECO:0000313" key="4">
    <source>
        <dbReference type="EMBL" id="KAG1535421.1"/>
    </source>
</evidence>
<feature type="compositionally biased region" description="Polar residues" evidence="3">
    <location>
        <begin position="32"/>
        <end position="49"/>
    </location>
</feature>
<dbReference type="Proteomes" id="UP000717996">
    <property type="component" value="Unassembled WGS sequence"/>
</dbReference>
<feature type="coiled-coil region" evidence="2">
    <location>
        <begin position="157"/>
        <end position="413"/>
    </location>
</feature>
<comment type="caution">
    <text evidence="4">The sequence shown here is derived from an EMBL/GenBank/DDBJ whole genome shotgun (WGS) entry which is preliminary data.</text>
</comment>
<evidence type="ECO:0008006" key="6">
    <source>
        <dbReference type="Google" id="ProtNLM"/>
    </source>
</evidence>
<dbReference type="Gene3D" id="3.40.30.10">
    <property type="entry name" value="Glutaredoxin"/>
    <property type="match status" value="1"/>
</dbReference>
<dbReference type="PROSITE" id="PS51354">
    <property type="entry name" value="GLUTAREDOXIN_2"/>
    <property type="match status" value="1"/>
</dbReference>
<dbReference type="InterPro" id="IPR051033">
    <property type="entry name" value="SH3BGR"/>
</dbReference>